<dbReference type="Gene3D" id="3.40.50.720">
    <property type="entry name" value="NAD(P)-binding Rossmann-like Domain"/>
    <property type="match status" value="1"/>
</dbReference>
<dbReference type="PANTHER" id="PTHR43669:SF8">
    <property type="entry name" value="SHORT-CHAIN TYPE DEHYDROGENASE_REDUCTASE-RELATED"/>
    <property type="match status" value="1"/>
</dbReference>
<evidence type="ECO:0000313" key="4">
    <source>
        <dbReference type="Proteomes" id="UP000715441"/>
    </source>
</evidence>
<dbReference type="CDD" id="cd05233">
    <property type="entry name" value="SDR_c"/>
    <property type="match status" value="1"/>
</dbReference>
<evidence type="ECO:0000256" key="1">
    <source>
        <dbReference type="ARBA" id="ARBA00006484"/>
    </source>
</evidence>
<dbReference type="PROSITE" id="PS00061">
    <property type="entry name" value="ADH_SHORT"/>
    <property type="match status" value="1"/>
</dbReference>
<comment type="caution">
    <text evidence="3">The sequence shown here is derived from an EMBL/GenBank/DDBJ whole genome shotgun (WGS) entry which is preliminary data.</text>
</comment>
<dbReference type="Proteomes" id="UP000715441">
    <property type="component" value="Unassembled WGS sequence"/>
</dbReference>
<name>A0ABX1JCG5_9PSEU</name>
<dbReference type="InterPro" id="IPR020904">
    <property type="entry name" value="Sc_DH/Rdtase_CS"/>
</dbReference>
<gene>
    <name evidence="3" type="ORF">HFP15_24875</name>
</gene>
<keyword evidence="4" id="KW-1185">Reference proteome</keyword>
<dbReference type="InterPro" id="IPR036291">
    <property type="entry name" value="NAD(P)-bd_dom_sf"/>
</dbReference>
<dbReference type="SUPFAM" id="SSF51735">
    <property type="entry name" value="NAD(P)-binding Rossmann-fold domains"/>
    <property type="match status" value="1"/>
</dbReference>
<sequence length="274" mass="29132">MTNSQKRRVIITGAGGDIGSAAARRFAGPATSLALFDRKDTLTVAVADECRELGSEVITIAADQTDRDTVDDAVSAVVAKFGGIDVLFANAGFGKFQGFLDQSDADWRRHVDVNLNGTFGVCHAVAQQMTSQNEGGCIVVNASSGAVQYTTLLSAYCVTKAALGMLVQAMAAELAAFDIRVNGVMPGVIETGMTAPVLDHNERQRRGLIRRTPAGRLGRPEDIANAVAYLCSPEASFVTGHSIAVDGGQTVLGQPQWYVTDYSQKREMNWSPTE</sequence>
<protein>
    <submittedName>
        <fullName evidence="3">SDR family oxidoreductase</fullName>
    </submittedName>
</protein>
<accession>A0ABX1JCG5</accession>
<evidence type="ECO:0000313" key="3">
    <source>
        <dbReference type="EMBL" id="NKQ56116.1"/>
    </source>
</evidence>
<dbReference type="RefSeq" id="WP_168519158.1">
    <property type="nucleotide sequence ID" value="NZ_JAAXLS010000020.1"/>
</dbReference>
<keyword evidence="2" id="KW-0560">Oxidoreductase</keyword>
<organism evidence="3 4">
    <name type="scientific">Amycolatopsis acididurans</name>
    <dbReference type="NCBI Taxonomy" id="2724524"/>
    <lineage>
        <taxon>Bacteria</taxon>
        <taxon>Bacillati</taxon>
        <taxon>Actinomycetota</taxon>
        <taxon>Actinomycetes</taxon>
        <taxon>Pseudonocardiales</taxon>
        <taxon>Pseudonocardiaceae</taxon>
        <taxon>Amycolatopsis</taxon>
    </lineage>
</organism>
<dbReference type="PANTHER" id="PTHR43669">
    <property type="entry name" value="5-KETO-D-GLUCONATE 5-REDUCTASE"/>
    <property type="match status" value="1"/>
</dbReference>
<dbReference type="EMBL" id="JAAXLS010000020">
    <property type="protein sequence ID" value="NKQ56116.1"/>
    <property type="molecule type" value="Genomic_DNA"/>
</dbReference>
<dbReference type="InterPro" id="IPR002347">
    <property type="entry name" value="SDR_fam"/>
</dbReference>
<dbReference type="Pfam" id="PF13561">
    <property type="entry name" value="adh_short_C2"/>
    <property type="match status" value="1"/>
</dbReference>
<proteinExistence type="inferred from homology"/>
<reference evidence="3 4" key="1">
    <citation type="submission" date="2020-04" db="EMBL/GenBank/DDBJ databases">
        <title>Novel species.</title>
        <authorList>
            <person name="Teo W.F.A."/>
            <person name="Lipun K."/>
            <person name="Srisuk N."/>
            <person name="Duangmal K."/>
        </authorList>
    </citation>
    <scope>NUCLEOTIDE SEQUENCE [LARGE SCALE GENOMIC DNA]</scope>
    <source>
        <strain evidence="3 4">K13G38</strain>
    </source>
</reference>
<comment type="similarity">
    <text evidence="1">Belongs to the short-chain dehydrogenases/reductases (SDR) family.</text>
</comment>
<dbReference type="PRINTS" id="PR00081">
    <property type="entry name" value="GDHRDH"/>
</dbReference>
<evidence type="ECO:0000256" key="2">
    <source>
        <dbReference type="ARBA" id="ARBA00023002"/>
    </source>
</evidence>